<gene>
    <name evidence="1" type="ORF">B1806_15005</name>
</gene>
<evidence type="ECO:0000313" key="2">
    <source>
        <dbReference type="Proteomes" id="UP000307749"/>
    </source>
</evidence>
<evidence type="ECO:0000313" key="1">
    <source>
        <dbReference type="EMBL" id="THD07341.1"/>
    </source>
</evidence>
<dbReference type="Gene3D" id="3.40.50.300">
    <property type="entry name" value="P-loop containing nucleotide triphosphate hydrolases"/>
    <property type="match status" value="1"/>
</dbReference>
<sequence length="333" mass="37754">MDLLEHPHFVEARARLRAVLGNPTAGRMIFLVGPTGVGKTTLRHAVFRDLVGSPQQWGQGRIPLIEVYAELPANAYFTSKAFAQTLVEMVTFPRLGWMKGGAHREACEVFEREVDQARAQLDGVDYSRVPETRLWGIFAQLARTRAVKTVSVEQAASLCVVRRNKQPADHILHLMGIAEQLELNFVLTGVTAMSELWMTRPEIRRRAHIVLMRPYSPYREEDRKHFVALLRAIENEYAVEQGVLRGMIEDLFVETAGIVGELIRLADDSRMRAQQSGREAISEVDLRASFHNDAAAKQMWEDVRLFEELCAPGDPRALKKQVLHELPPKERRA</sequence>
<name>A0A4V6RR68_9GAMM</name>
<protein>
    <recommendedName>
        <fullName evidence="3">AAA+ ATPase domain-containing protein</fullName>
    </recommendedName>
</protein>
<reference evidence="1 2" key="1">
    <citation type="submission" date="2017-02" db="EMBL/GenBank/DDBJ databases">
        <title>Whole genome sequencing of Metallibacterium scheffleri DSM 24874 (T).</title>
        <authorList>
            <person name="Kumar S."/>
            <person name="Patil P."/>
            <person name="Patil P.B."/>
        </authorList>
    </citation>
    <scope>NUCLEOTIDE SEQUENCE [LARGE SCALE GENOMIC DNA]</scope>
    <source>
        <strain evidence="1 2">DSM 24874</strain>
    </source>
</reference>
<dbReference type="Proteomes" id="UP000307749">
    <property type="component" value="Unassembled WGS sequence"/>
</dbReference>
<organism evidence="1 2">
    <name type="scientific">Metallibacterium scheffleri</name>
    <dbReference type="NCBI Taxonomy" id="993689"/>
    <lineage>
        <taxon>Bacteria</taxon>
        <taxon>Pseudomonadati</taxon>
        <taxon>Pseudomonadota</taxon>
        <taxon>Gammaproteobacteria</taxon>
        <taxon>Lysobacterales</taxon>
        <taxon>Rhodanobacteraceae</taxon>
        <taxon>Metallibacterium</taxon>
    </lineage>
</organism>
<accession>A0A4V6RR68</accession>
<dbReference type="RefSeq" id="WP_081126293.1">
    <property type="nucleotide sequence ID" value="NZ_LDOS01000001.1"/>
</dbReference>
<keyword evidence="2" id="KW-1185">Reference proteome</keyword>
<comment type="caution">
    <text evidence="1">The sequence shown here is derived from an EMBL/GenBank/DDBJ whole genome shotgun (WGS) entry which is preliminary data.</text>
</comment>
<evidence type="ECO:0008006" key="3">
    <source>
        <dbReference type="Google" id="ProtNLM"/>
    </source>
</evidence>
<dbReference type="InterPro" id="IPR027417">
    <property type="entry name" value="P-loop_NTPase"/>
</dbReference>
<proteinExistence type="predicted"/>
<dbReference type="EMBL" id="MWQO01000061">
    <property type="protein sequence ID" value="THD07341.1"/>
    <property type="molecule type" value="Genomic_DNA"/>
</dbReference>
<dbReference type="AlphaFoldDB" id="A0A4V6RR68"/>
<dbReference type="STRING" id="993689.GCA_002077135_00008"/>
<dbReference type="SUPFAM" id="SSF52540">
    <property type="entry name" value="P-loop containing nucleoside triphosphate hydrolases"/>
    <property type="match status" value="1"/>
</dbReference>